<dbReference type="PANTHER" id="PTHR34982">
    <property type="entry name" value="YOP PROTEINS TRANSLOCATION PROTEIN L"/>
    <property type="match status" value="1"/>
</dbReference>
<keyword evidence="5" id="KW-0653">Protein transport</keyword>
<evidence type="ECO:0000256" key="2">
    <source>
        <dbReference type="ARBA" id="ARBA00006602"/>
    </source>
</evidence>
<sequence length="258" mass="29949">MILLSRLIKSHFTRNTQDGRQISVQTLQDILSDKYKDVHDPEVSLQTSLIIQSANEEANRILKEAIEEKTRIMEQISHEKSSWEVEREQIYELTRQEGYAEGIELGRQESLKQYESIIFESQRIVDLAKSEYDEKIQMSENEILSLAIKVAEKVLNSTLVNDPESFLPIVKKALLEVKDYENIKIHIHPAYYEFVISRKNEIQALVTNSTDINIYANAELNETDCFIESAYGRIDISIDTQLDQLKKQLIEFLNRGDH</sequence>
<dbReference type="GO" id="GO:0015031">
    <property type="term" value="P:protein transport"/>
    <property type="evidence" value="ECO:0007669"/>
    <property type="project" value="UniProtKB-KW"/>
</dbReference>
<accession>A0A5C6W3N6</accession>
<gene>
    <name evidence="9" type="primary">fliH</name>
    <name evidence="9" type="ORF">FS935_06130</name>
</gene>
<evidence type="ECO:0000256" key="3">
    <source>
        <dbReference type="ARBA" id="ARBA00022448"/>
    </source>
</evidence>
<keyword evidence="9" id="KW-0969">Cilium</keyword>
<dbReference type="EMBL" id="VOQF01000003">
    <property type="protein sequence ID" value="TXC91960.1"/>
    <property type="molecule type" value="Genomic_DNA"/>
</dbReference>
<evidence type="ECO:0000313" key="10">
    <source>
        <dbReference type="Proteomes" id="UP000321363"/>
    </source>
</evidence>
<feature type="domain" description="Flagellar assembly protein FliH/Type III secretion system HrpE" evidence="8">
    <location>
        <begin position="131"/>
        <end position="245"/>
    </location>
</feature>
<keyword evidence="3" id="KW-0813">Transport</keyword>
<protein>
    <recommendedName>
        <fullName evidence="7">Flagellar assembly protein FliH</fullName>
    </recommendedName>
</protein>
<dbReference type="NCBIfam" id="TIGR03825">
    <property type="entry name" value="FliH_bacil"/>
    <property type="match status" value="1"/>
</dbReference>
<dbReference type="InterPro" id="IPR022524">
    <property type="entry name" value="FliH_Bacilli"/>
</dbReference>
<evidence type="ECO:0000259" key="8">
    <source>
        <dbReference type="Pfam" id="PF02108"/>
    </source>
</evidence>
<dbReference type="PANTHER" id="PTHR34982:SF1">
    <property type="entry name" value="FLAGELLAR ASSEMBLY PROTEIN FLIH"/>
    <property type="match status" value="1"/>
</dbReference>
<keyword evidence="9" id="KW-0282">Flagellum</keyword>
<evidence type="ECO:0000256" key="7">
    <source>
        <dbReference type="NCBIfam" id="TIGR03825"/>
    </source>
</evidence>
<keyword evidence="4" id="KW-1005">Bacterial flagellum biogenesis</keyword>
<comment type="caution">
    <text evidence="9">The sequence shown here is derived from an EMBL/GenBank/DDBJ whole genome shotgun (WGS) entry which is preliminary data.</text>
</comment>
<comment type="function">
    <text evidence="1">Needed for flagellar regrowth and assembly.</text>
</comment>
<keyword evidence="6" id="KW-1006">Bacterial flagellum protein export</keyword>
<dbReference type="GO" id="GO:0005829">
    <property type="term" value="C:cytosol"/>
    <property type="evidence" value="ECO:0007669"/>
    <property type="project" value="TreeGrafter"/>
</dbReference>
<dbReference type="GO" id="GO:0044781">
    <property type="term" value="P:bacterial-type flagellum organization"/>
    <property type="evidence" value="ECO:0007669"/>
    <property type="project" value="UniProtKB-KW"/>
</dbReference>
<dbReference type="InterPro" id="IPR018035">
    <property type="entry name" value="Flagellar_FliH/T3SS_HrpE"/>
</dbReference>
<evidence type="ECO:0000256" key="4">
    <source>
        <dbReference type="ARBA" id="ARBA00022795"/>
    </source>
</evidence>
<name>A0A5C6W3N6_9BACI</name>
<keyword evidence="10" id="KW-1185">Reference proteome</keyword>
<organism evidence="9 10">
    <name type="scientific">Metabacillus litoralis</name>
    <dbReference type="NCBI Taxonomy" id="152268"/>
    <lineage>
        <taxon>Bacteria</taxon>
        <taxon>Bacillati</taxon>
        <taxon>Bacillota</taxon>
        <taxon>Bacilli</taxon>
        <taxon>Bacillales</taxon>
        <taxon>Bacillaceae</taxon>
        <taxon>Metabacillus</taxon>
    </lineage>
</organism>
<proteinExistence type="inferred from homology"/>
<evidence type="ECO:0000313" key="9">
    <source>
        <dbReference type="EMBL" id="TXC91960.1"/>
    </source>
</evidence>
<evidence type="ECO:0000256" key="1">
    <source>
        <dbReference type="ARBA" id="ARBA00003041"/>
    </source>
</evidence>
<dbReference type="Proteomes" id="UP000321363">
    <property type="component" value="Unassembled WGS sequence"/>
</dbReference>
<keyword evidence="9" id="KW-0966">Cell projection</keyword>
<dbReference type="InterPro" id="IPR051472">
    <property type="entry name" value="T3SS_Stator/FliH"/>
</dbReference>
<dbReference type="Pfam" id="PF02108">
    <property type="entry name" value="FliH"/>
    <property type="match status" value="1"/>
</dbReference>
<evidence type="ECO:0000256" key="5">
    <source>
        <dbReference type="ARBA" id="ARBA00022927"/>
    </source>
</evidence>
<comment type="similarity">
    <text evidence="2">Belongs to the FliH family.</text>
</comment>
<dbReference type="AlphaFoldDB" id="A0A5C6W3N6"/>
<evidence type="ECO:0000256" key="6">
    <source>
        <dbReference type="ARBA" id="ARBA00023225"/>
    </source>
</evidence>
<reference evidence="9 10" key="1">
    <citation type="journal article" date="2005" name="Int. J. Syst. Evol. Microbiol.">
        <title>Bacillus litoralis sp. nov., isolated from a tidal flat of the Yellow Sea in Korea.</title>
        <authorList>
            <person name="Yoon J.H."/>
            <person name="Oh T.K."/>
        </authorList>
    </citation>
    <scope>NUCLEOTIDE SEQUENCE [LARGE SCALE GENOMIC DNA]</scope>
    <source>
        <strain evidence="9 10">SW-211</strain>
    </source>
</reference>